<dbReference type="Pfam" id="PF12802">
    <property type="entry name" value="MarR_2"/>
    <property type="match status" value="1"/>
</dbReference>
<dbReference type="Proteomes" id="UP001596104">
    <property type="component" value="Unassembled WGS sequence"/>
</dbReference>
<dbReference type="PROSITE" id="PS50995">
    <property type="entry name" value="HTH_MARR_2"/>
    <property type="match status" value="1"/>
</dbReference>
<name>A0ABW0HAL2_9HYPH</name>
<dbReference type="PANTHER" id="PTHR33164:SF106">
    <property type="entry name" value="TRANSCRIPTIONAL REGULATORY PROTEIN"/>
    <property type="match status" value="1"/>
</dbReference>
<dbReference type="EMBL" id="JBHSLV010000030">
    <property type="protein sequence ID" value="MFC5394268.1"/>
    <property type="molecule type" value="Genomic_DNA"/>
</dbReference>
<reference evidence="3" key="1">
    <citation type="journal article" date="2019" name="Int. J. Syst. Evol. Microbiol.">
        <title>The Global Catalogue of Microorganisms (GCM) 10K type strain sequencing project: providing services to taxonomists for standard genome sequencing and annotation.</title>
        <authorList>
            <consortium name="The Broad Institute Genomics Platform"/>
            <consortium name="The Broad Institute Genome Sequencing Center for Infectious Disease"/>
            <person name="Wu L."/>
            <person name="Ma J."/>
        </authorList>
    </citation>
    <scope>NUCLEOTIDE SEQUENCE [LARGE SCALE GENOMIC DNA]</scope>
    <source>
        <strain evidence="3">CGMCC 1.16326</strain>
    </source>
</reference>
<accession>A0ABW0HAL2</accession>
<evidence type="ECO:0000313" key="2">
    <source>
        <dbReference type="EMBL" id="MFC5394268.1"/>
    </source>
</evidence>
<dbReference type="InterPro" id="IPR036388">
    <property type="entry name" value="WH-like_DNA-bd_sf"/>
</dbReference>
<dbReference type="SMART" id="SM00347">
    <property type="entry name" value="HTH_MARR"/>
    <property type="match status" value="1"/>
</dbReference>
<feature type="domain" description="HTH marR-type" evidence="1">
    <location>
        <begin position="6"/>
        <end position="142"/>
    </location>
</feature>
<evidence type="ECO:0000313" key="3">
    <source>
        <dbReference type="Proteomes" id="UP001596104"/>
    </source>
</evidence>
<dbReference type="Gene3D" id="1.10.10.10">
    <property type="entry name" value="Winged helix-like DNA-binding domain superfamily/Winged helix DNA-binding domain"/>
    <property type="match status" value="1"/>
</dbReference>
<dbReference type="PANTHER" id="PTHR33164">
    <property type="entry name" value="TRANSCRIPTIONAL REGULATOR, MARR FAMILY"/>
    <property type="match status" value="1"/>
</dbReference>
<protein>
    <submittedName>
        <fullName evidence="2">MarR family winged helix-turn-helix transcriptional regulator</fullName>
    </submittedName>
</protein>
<comment type="caution">
    <text evidence="2">The sequence shown here is derived from an EMBL/GenBank/DDBJ whole genome shotgun (WGS) entry which is preliminary data.</text>
</comment>
<dbReference type="InterPro" id="IPR000835">
    <property type="entry name" value="HTH_MarR-typ"/>
</dbReference>
<keyword evidence="3" id="KW-1185">Reference proteome</keyword>
<gene>
    <name evidence="2" type="ORF">ACFPPC_16630</name>
</gene>
<dbReference type="SUPFAM" id="SSF46785">
    <property type="entry name" value="Winged helix' DNA-binding domain"/>
    <property type="match status" value="1"/>
</dbReference>
<dbReference type="InterPro" id="IPR039422">
    <property type="entry name" value="MarR/SlyA-like"/>
</dbReference>
<dbReference type="InterPro" id="IPR036390">
    <property type="entry name" value="WH_DNA-bd_sf"/>
</dbReference>
<organism evidence="2 3">
    <name type="scientific">Bosea vestrisii</name>
    <dbReference type="NCBI Taxonomy" id="151416"/>
    <lineage>
        <taxon>Bacteria</taxon>
        <taxon>Pseudomonadati</taxon>
        <taxon>Pseudomonadota</taxon>
        <taxon>Alphaproteobacteria</taxon>
        <taxon>Hyphomicrobiales</taxon>
        <taxon>Boseaceae</taxon>
        <taxon>Bosea</taxon>
    </lineage>
</organism>
<proteinExistence type="predicted"/>
<sequence length="154" mass="16561">MAPSSQDEAIARLTTMLRRMGAASALHSQAVAKRVGLSSVDLECLDMILLAGPVTAGQIMEHTKLTSGAVTGLIDRLARKGYVERAADPHDRRKVIVRIVPAAIRPLQQQFAPMAERSAALMRQYSPEELELIAGFVEKGTALALERASELEGG</sequence>
<dbReference type="RefSeq" id="WP_377009478.1">
    <property type="nucleotide sequence ID" value="NZ_JBHSLV010000030.1"/>
</dbReference>
<evidence type="ECO:0000259" key="1">
    <source>
        <dbReference type="PROSITE" id="PS50995"/>
    </source>
</evidence>